<organismHost>
    <name type="scientific">Heterosigma akashiwo</name>
    <name type="common">Chromophytic alga</name>
    <name type="synonym">Heterosigma carterae</name>
    <dbReference type="NCBI Taxonomy" id="2829"/>
</organismHost>
<name>A0A1C9C5E0_HAV01</name>
<feature type="transmembrane region" description="Helical" evidence="1">
    <location>
        <begin position="127"/>
        <end position="145"/>
    </location>
</feature>
<organism evidence="2 3">
    <name type="scientific">Heterosigma akashiwo virus 01</name>
    <name type="common">HaV01</name>
    <dbReference type="NCBI Taxonomy" id="97195"/>
    <lineage>
        <taxon>Viruses</taxon>
        <taxon>Varidnaviria</taxon>
        <taxon>Bamfordvirae</taxon>
        <taxon>Nucleocytoviricota</taxon>
        <taxon>Megaviricetes</taxon>
        <taxon>Algavirales</taxon>
        <taxon>Phycodnaviridae</taxon>
        <taxon>Raphidovirus</taxon>
        <taxon>Raphidovirus japonicum</taxon>
    </lineage>
</organism>
<sequence length="161" mass="18923">MNYKDESIYTTSQAIDIVTEEDKTLNNVQQNNSMKNTVNSNTESFGYSKIPKHKTKSILAMVMLSASVIYLVFLVNVTYCSEKKRCPSFEKFYFKKIDPLFELHFKQVPFGLLLLTLYLALVEHNKLNLIGASFMFFLFILYLIYRSRYLLFTDARKHIKR</sequence>
<evidence type="ECO:0000313" key="2">
    <source>
        <dbReference type="EMBL" id="AOM63497.1"/>
    </source>
</evidence>
<dbReference type="EMBL" id="KX008963">
    <property type="protein sequence ID" value="AOM63497.1"/>
    <property type="molecule type" value="Genomic_DNA"/>
</dbReference>
<dbReference type="Proteomes" id="UP000232488">
    <property type="component" value="Segment"/>
</dbReference>
<feature type="transmembrane region" description="Helical" evidence="1">
    <location>
        <begin position="100"/>
        <end position="121"/>
    </location>
</feature>
<proteinExistence type="predicted"/>
<dbReference type="RefSeq" id="YP_009507563.1">
    <property type="nucleotide sequence ID" value="NC_038553.1"/>
</dbReference>
<keyword evidence="1" id="KW-0812">Transmembrane</keyword>
<accession>A0A1C9C5E0</accession>
<dbReference type="GeneID" id="37618547"/>
<protein>
    <submittedName>
        <fullName evidence="2">Uncharacterized protein</fullName>
    </submittedName>
</protein>
<feature type="transmembrane region" description="Helical" evidence="1">
    <location>
        <begin position="58"/>
        <end position="79"/>
    </location>
</feature>
<evidence type="ECO:0000313" key="3">
    <source>
        <dbReference type="Proteomes" id="UP000232488"/>
    </source>
</evidence>
<gene>
    <name evidence="2" type="primary">HaV53_ORF166</name>
</gene>
<reference evidence="2 3" key="1">
    <citation type="submission" date="2016-03" db="EMBL/GenBank/DDBJ databases">
        <title>Genome sequences of a Phycodnavirus, Heterosigma akashiwo virus strain 53.</title>
        <authorList>
            <person name="Ueki S."/>
            <person name="Ogura Y."/>
            <person name="Hayashi T."/>
        </authorList>
    </citation>
    <scope>NUCLEOTIDE SEQUENCE [LARGE SCALE GENOMIC DNA]</scope>
    <source>
        <strain evidence="2">HaV53</strain>
    </source>
</reference>
<dbReference type="KEGG" id="vg:37618547"/>
<keyword evidence="3" id="KW-1185">Reference proteome</keyword>
<keyword evidence="1" id="KW-1133">Transmembrane helix</keyword>
<evidence type="ECO:0000256" key="1">
    <source>
        <dbReference type="SAM" id="Phobius"/>
    </source>
</evidence>
<keyword evidence="1" id="KW-0472">Membrane</keyword>